<keyword evidence="3 7" id="KW-1134">Transmembrane beta strand</keyword>
<organism evidence="9 10">
    <name type="scientific">Zobellia uliginosa</name>
    <dbReference type="NCBI Taxonomy" id="143224"/>
    <lineage>
        <taxon>Bacteria</taxon>
        <taxon>Pseudomonadati</taxon>
        <taxon>Bacteroidota</taxon>
        <taxon>Flavobacteriia</taxon>
        <taxon>Flavobacteriales</taxon>
        <taxon>Flavobacteriaceae</taxon>
        <taxon>Zobellia</taxon>
    </lineage>
</organism>
<dbReference type="Gene3D" id="2.170.130.10">
    <property type="entry name" value="TonB-dependent receptor, plug domain"/>
    <property type="match status" value="1"/>
</dbReference>
<proteinExistence type="inferred from homology"/>
<evidence type="ECO:0000313" key="10">
    <source>
        <dbReference type="Proteomes" id="UP000185728"/>
    </source>
</evidence>
<dbReference type="InterPro" id="IPR008969">
    <property type="entry name" value="CarboxyPept-like_regulatory"/>
</dbReference>
<dbReference type="InterPro" id="IPR023996">
    <property type="entry name" value="TonB-dep_OMP_SusC/RagA"/>
</dbReference>
<evidence type="ECO:0000256" key="1">
    <source>
        <dbReference type="ARBA" id="ARBA00004571"/>
    </source>
</evidence>
<dbReference type="InterPro" id="IPR039426">
    <property type="entry name" value="TonB-dep_rcpt-like"/>
</dbReference>
<evidence type="ECO:0000256" key="3">
    <source>
        <dbReference type="ARBA" id="ARBA00022452"/>
    </source>
</evidence>
<dbReference type="Pfam" id="PF07715">
    <property type="entry name" value="Plug"/>
    <property type="match status" value="1"/>
</dbReference>
<evidence type="ECO:0000256" key="6">
    <source>
        <dbReference type="ARBA" id="ARBA00023237"/>
    </source>
</evidence>
<sequence>MNFKHIFHFESHIFRMGLFLVFCISTVAAQSQTVSGTVSADDAPLPGVSVVVKGTNNGVVTDFDGLYSIKAESSDVLVFSYIGFKTKEVAIKGNKTLNVILQEDVSELDEVVVVGYGAQKKKELTGAVAQVKSEELMKTSTSDIGAALQGQIAGVNVTASSGSPGAEANVQIRGLTSINGANRPLYVVDGIPFEGDPRLSINEIETIDVLKDAASAAIYGTRGAAGVILITTKKGKEGQMKIAVDSYYGLQNITSGTPLLNVEDKLYATFVQSAALSDRRYGNTWTTIEQSPHFLTNNTNLMDVVENDMAPIQNHSLRLSGGKDGLTYNVTGNYFDQEGVVIKSGYERFNVRANTQFKKGRWDISTAISFRVEDREYEPWGLLRNAIGYNAYQPILDPSTSVLENAGDGSGANNLSYLGYQFLQEDNQENQYFDGNLSATYNITDNLKFTTRVASSYDNGTRITINPKFIAYRDDGSEVSTQRSKVRNLSLLAKKSTLESIINYNKSFGDHNINFTGVYSSEKYTYSQFFAEKSDLASNDITVLNGATSDPNVGSGTNPWTQNRESTLIGMLARLQYNYKGKYLLNAFVRRDGSSKFKEEPWGVFPSVSAGWNVSDEGFWDPIKNTVSSFKLRGSRGTAGNQGITDYTYTPTITLDNDYVFGADKNENLVLGAIQTGFANPLVSWETSVSLNGGFDLGFFDNKLTFSGDFYETKKEDMLFPVLLPPTAGGGTNAEVTLNVGDMTNKGVEFAMNYRHSGKFSWNAGLTYTKNDNVITKMSGSNKIIYFDDSSISGHDNDQDLISALAEGYEGGAFFLVETDGTIKNEEELAEYQKIVPDAKLGDLKYVDFDNNGTIDINDRQYMGSGTPEFEMGFNFSAYYKSLDFSMQWYGSFGAEIINGNKALAYKLGNHQDMVYQWTPQNNTSNIPVNRNATHNNYRGQTDYWLDDGTFVRLRNISLGYTIPRDYTEKLGITKFRIYVAAQNPLTFTKYDGYDPEVGNNGLSTRGIDKGTYPVSSQIRTGLQIEF</sequence>
<dbReference type="InterPro" id="IPR012910">
    <property type="entry name" value="Plug_dom"/>
</dbReference>
<evidence type="ECO:0000313" key="9">
    <source>
        <dbReference type="EMBL" id="SIS48619.1"/>
    </source>
</evidence>
<dbReference type="RefSeq" id="WP_083690378.1">
    <property type="nucleotide sequence ID" value="NZ_FTOB01000002.1"/>
</dbReference>
<dbReference type="Proteomes" id="UP000185728">
    <property type="component" value="Unassembled WGS sequence"/>
</dbReference>
<accession>A0ABY1KM04</accession>
<keyword evidence="2 7" id="KW-0813">Transport</keyword>
<feature type="domain" description="TonB-dependent receptor plug" evidence="8">
    <location>
        <begin position="121"/>
        <end position="227"/>
    </location>
</feature>
<protein>
    <submittedName>
        <fullName evidence="9">TonB-linked outer membrane protein, SusC/RagA family</fullName>
    </submittedName>
</protein>
<keyword evidence="5 7" id="KW-0472">Membrane</keyword>
<keyword evidence="6 7" id="KW-0998">Cell outer membrane</keyword>
<dbReference type="NCBIfam" id="TIGR04056">
    <property type="entry name" value="OMP_RagA_SusC"/>
    <property type="match status" value="1"/>
</dbReference>
<reference evidence="9 10" key="1">
    <citation type="submission" date="2017-01" db="EMBL/GenBank/DDBJ databases">
        <authorList>
            <person name="Varghese N."/>
            <person name="Submissions S."/>
        </authorList>
    </citation>
    <scope>NUCLEOTIDE SEQUENCE [LARGE SCALE GENOMIC DNA]</scope>
    <source>
        <strain evidence="9 10">DSM 2061</strain>
    </source>
</reference>
<comment type="similarity">
    <text evidence="7">Belongs to the TonB-dependent receptor family.</text>
</comment>
<dbReference type="SUPFAM" id="SSF49464">
    <property type="entry name" value="Carboxypeptidase regulatory domain-like"/>
    <property type="match status" value="1"/>
</dbReference>
<evidence type="ECO:0000256" key="4">
    <source>
        <dbReference type="ARBA" id="ARBA00022692"/>
    </source>
</evidence>
<dbReference type="InterPro" id="IPR037066">
    <property type="entry name" value="Plug_dom_sf"/>
</dbReference>
<keyword evidence="4 7" id="KW-0812">Transmembrane</keyword>
<evidence type="ECO:0000256" key="5">
    <source>
        <dbReference type="ARBA" id="ARBA00023136"/>
    </source>
</evidence>
<dbReference type="SUPFAM" id="SSF56935">
    <property type="entry name" value="Porins"/>
    <property type="match status" value="1"/>
</dbReference>
<evidence type="ECO:0000256" key="7">
    <source>
        <dbReference type="PROSITE-ProRule" id="PRU01360"/>
    </source>
</evidence>
<gene>
    <name evidence="9" type="ORF">SAMN05421766_102291</name>
</gene>
<dbReference type="PROSITE" id="PS52016">
    <property type="entry name" value="TONB_DEPENDENT_REC_3"/>
    <property type="match status" value="1"/>
</dbReference>
<dbReference type="Gene3D" id="2.40.170.20">
    <property type="entry name" value="TonB-dependent receptor, beta-barrel domain"/>
    <property type="match status" value="1"/>
</dbReference>
<dbReference type="InterPro" id="IPR036942">
    <property type="entry name" value="Beta-barrel_TonB_sf"/>
</dbReference>
<comment type="subcellular location">
    <subcellularLocation>
        <location evidence="1 7">Cell outer membrane</location>
        <topology evidence="1 7">Multi-pass membrane protein</topology>
    </subcellularLocation>
</comment>
<dbReference type="EMBL" id="FTOB01000002">
    <property type="protein sequence ID" value="SIS48619.1"/>
    <property type="molecule type" value="Genomic_DNA"/>
</dbReference>
<name>A0ABY1KM04_9FLAO</name>
<dbReference type="InterPro" id="IPR023997">
    <property type="entry name" value="TonB-dep_OMP_SusC/RagA_CS"/>
</dbReference>
<evidence type="ECO:0000256" key="2">
    <source>
        <dbReference type="ARBA" id="ARBA00022448"/>
    </source>
</evidence>
<keyword evidence="10" id="KW-1185">Reference proteome</keyword>
<dbReference type="NCBIfam" id="TIGR04057">
    <property type="entry name" value="SusC_RagA_signa"/>
    <property type="match status" value="1"/>
</dbReference>
<dbReference type="Pfam" id="PF13715">
    <property type="entry name" value="CarbopepD_reg_2"/>
    <property type="match status" value="1"/>
</dbReference>
<evidence type="ECO:0000259" key="8">
    <source>
        <dbReference type="Pfam" id="PF07715"/>
    </source>
</evidence>
<comment type="caution">
    <text evidence="9">The sequence shown here is derived from an EMBL/GenBank/DDBJ whole genome shotgun (WGS) entry which is preliminary data.</text>
</comment>
<dbReference type="Gene3D" id="2.60.40.1120">
    <property type="entry name" value="Carboxypeptidase-like, regulatory domain"/>
    <property type="match status" value="1"/>
</dbReference>